<accession>A0A7I8JVW0</accession>
<keyword evidence="2" id="KW-1185">Reference proteome</keyword>
<sequence length="80" mass="9069">MRSLVLSWRLLLPHPLSTSRDPGFLKGTTNRRRKAMRADFTLSNPPSPKKFPFNCRLRSCTQGGDLKPPHQVMTAIADHI</sequence>
<reference evidence="1" key="1">
    <citation type="submission" date="2020-02" db="EMBL/GenBank/DDBJ databases">
        <authorList>
            <person name="Scholz U."/>
            <person name="Mascher M."/>
            <person name="Fiebig A."/>
        </authorList>
    </citation>
    <scope>NUCLEOTIDE SEQUENCE</scope>
</reference>
<gene>
    <name evidence="1" type="ORF">SI8410_01000095</name>
</gene>
<dbReference type="AlphaFoldDB" id="A0A7I8JVW0"/>
<name>A0A7I8JVW0_SPIIN</name>
<proteinExistence type="predicted"/>
<evidence type="ECO:0000313" key="2">
    <source>
        <dbReference type="Proteomes" id="UP000663760"/>
    </source>
</evidence>
<dbReference type="Proteomes" id="UP000663760">
    <property type="component" value="Chromosome 1"/>
</dbReference>
<protein>
    <submittedName>
        <fullName evidence="1">Uncharacterized protein</fullName>
    </submittedName>
</protein>
<evidence type="ECO:0000313" key="1">
    <source>
        <dbReference type="EMBL" id="CAA7387694.1"/>
    </source>
</evidence>
<dbReference type="EMBL" id="LR746264">
    <property type="protein sequence ID" value="CAA7387694.1"/>
    <property type="molecule type" value="Genomic_DNA"/>
</dbReference>
<organism evidence="1 2">
    <name type="scientific">Spirodela intermedia</name>
    <name type="common">Intermediate duckweed</name>
    <dbReference type="NCBI Taxonomy" id="51605"/>
    <lineage>
        <taxon>Eukaryota</taxon>
        <taxon>Viridiplantae</taxon>
        <taxon>Streptophyta</taxon>
        <taxon>Embryophyta</taxon>
        <taxon>Tracheophyta</taxon>
        <taxon>Spermatophyta</taxon>
        <taxon>Magnoliopsida</taxon>
        <taxon>Liliopsida</taxon>
        <taxon>Araceae</taxon>
        <taxon>Lemnoideae</taxon>
        <taxon>Spirodela</taxon>
    </lineage>
</organism>